<accession>A0A3P3E435</accession>
<dbReference type="EMBL" id="RQXU01000032">
    <property type="protein sequence ID" value="RRH81181.1"/>
    <property type="molecule type" value="Genomic_DNA"/>
</dbReference>
<evidence type="ECO:0000256" key="2">
    <source>
        <dbReference type="ARBA" id="ARBA00022729"/>
    </source>
</evidence>
<proteinExistence type="predicted"/>
<dbReference type="InterPro" id="IPR052206">
    <property type="entry name" value="Retinol_saturase"/>
</dbReference>
<protein>
    <submittedName>
        <fullName evidence="7">NAD(P)/FAD-dependent oxidoreductase</fullName>
    </submittedName>
</protein>
<sequence>MNTPDLSFKRARDRGELHGSFDTIVIGSGAGGLTTAALLALDGQRVLVLERHAVLGGCLQSFARKGFEWDVGLHYMGEVHRKSSGLYRLFDKVSRGQLAWAPMPAVYNRIVVGERSYDHVAGAEAYKEQLKAYFPGEAAAIDRYVELVVDANRAAKSFFGERALPERLSDASPGASQTAFTSYSQRTVLEVLDELTDNEELKAVWCGNYGDYCNSPAEASFAIHAMVFHHYIDGASYPVGGAPRIAEAMADTVRAAGGACLVAADVVGLKMHEDRVVGVVTTDGSVIEARRVVSSIGIAQTLPLLAHADPEQIRPLAEASASLGTTQCFAVLNIGLAAGNGELDIHPGNLWVHPGNDLTGNLARYKADPTGQPMPLYFITHPSLRDPSWAQRYPGRSTMDICGLTDWSVFERFAGTEWMRRGVEYEDMKARLTEHLLAEVVRRFPQIQGRIAHTELATPLSFNHFLNRTQGNFMGFEQTPRRFAQRWMRAHAPVKGLYFSGQDVAAAGVSGAMVGGLVAASAVLGRDLFRELRA</sequence>
<dbReference type="Gene3D" id="3.50.50.60">
    <property type="entry name" value="FAD/NAD(P)-binding domain"/>
    <property type="match status" value="2"/>
</dbReference>
<dbReference type="GO" id="GO:0016491">
    <property type="term" value="F:oxidoreductase activity"/>
    <property type="evidence" value="ECO:0007669"/>
    <property type="project" value="InterPro"/>
</dbReference>
<dbReference type="InterPro" id="IPR002937">
    <property type="entry name" value="Amino_oxidase"/>
</dbReference>
<organism evidence="7 8">
    <name type="scientific">Variovorax beijingensis</name>
    <dbReference type="NCBI Taxonomy" id="2496117"/>
    <lineage>
        <taxon>Bacteria</taxon>
        <taxon>Pseudomonadati</taxon>
        <taxon>Pseudomonadota</taxon>
        <taxon>Betaproteobacteria</taxon>
        <taxon>Burkholderiales</taxon>
        <taxon>Comamonadaceae</taxon>
        <taxon>Variovorax</taxon>
    </lineage>
</organism>
<keyword evidence="5" id="KW-0520">NAD</keyword>
<dbReference type="PANTHER" id="PTHR46091:SF3">
    <property type="entry name" value="AMINE OXIDASE DOMAIN-CONTAINING PROTEIN"/>
    <property type="match status" value="1"/>
</dbReference>
<evidence type="ECO:0000256" key="5">
    <source>
        <dbReference type="ARBA" id="ARBA00023027"/>
    </source>
</evidence>
<dbReference type="RefSeq" id="WP_124961820.1">
    <property type="nucleotide sequence ID" value="NZ_RQXU01000032.1"/>
</dbReference>
<name>A0A3P3E435_9BURK</name>
<dbReference type="PANTHER" id="PTHR46091">
    <property type="entry name" value="BLR7054 PROTEIN"/>
    <property type="match status" value="1"/>
</dbReference>
<dbReference type="SUPFAM" id="SSF51905">
    <property type="entry name" value="FAD/NAD(P)-binding domain"/>
    <property type="match status" value="1"/>
</dbReference>
<evidence type="ECO:0000256" key="4">
    <source>
        <dbReference type="ARBA" id="ARBA00022857"/>
    </source>
</evidence>
<evidence type="ECO:0000256" key="1">
    <source>
        <dbReference type="ARBA" id="ARBA00022630"/>
    </source>
</evidence>
<dbReference type="Pfam" id="PF01593">
    <property type="entry name" value="Amino_oxidase"/>
    <property type="match status" value="1"/>
</dbReference>
<evidence type="ECO:0000256" key="3">
    <source>
        <dbReference type="ARBA" id="ARBA00022827"/>
    </source>
</evidence>
<keyword evidence="1" id="KW-0285">Flavoprotein</keyword>
<feature type="domain" description="Amine oxidase" evidence="6">
    <location>
        <begin position="31"/>
        <end position="302"/>
    </location>
</feature>
<keyword evidence="4" id="KW-0521">NADP</keyword>
<keyword evidence="2" id="KW-0732">Signal</keyword>
<evidence type="ECO:0000259" key="6">
    <source>
        <dbReference type="Pfam" id="PF01593"/>
    </source>
</evidence>
<evidence type="ECO:0000313" key="8">
    <source>
        <dbReference type="Proteomes" id="UP000271590"/>
    </source>
</evidence>
<reference evidence="7 8" key="1">
    <citation type="submission" date="2018-11" db="EMBL/GenBank/DDBJ databases">
        <title>The genome of Variovorax sp T529.</title>
        <authorList>
            <person name="Gao J."/>
        </authorList>
    </citation>
    <scope>NUCLEOTIDE SEQUENCE [LARGE SCALE GENOMIC DNA]</scope>
    <source>
        <strain evidence="7 8">T529</strain>
    </source>
</reference>
<comment type="caution">
    <text evidence="7">The sequence shown here is derived from an EMBL/GenBank/DDBJ whole genome shotgun (WGS) entry which is preliminary data.</text>
</comment>
<gene>
    <name evidence="7" type="ORF">EH244_29395</name>
</gene>
<dbReference type="InterPro" id="IPR036188">
    <property type="entry name" value="FAD/NAD-bd_sf"/>
</dbReference>
<dbReference type="AlphaFoldDB" id="A0A3P3E435"/>
<evidence type="ECO:0000313" key="7">
    <source>
        <dbReference type="EMBL" id="RRH81181.1"/>
    </source>
</evidence>
<dbReference type="Proteomes" id="UP000271590">
    <property type="component" value="Unassembled WGS sequence"/>
</dbReference>
<keyword evidence="3" id="KW-0274">FAD</keyword>